<name>A0ABR3A7Z0_9AGAR</name>
<organism evidence="1 2">
    <name type="scientific">Marasmius tenuissimus</name>
    <dbReference type="NCBI Taxonomy" id="585030"/>
    <lineage>
        <taxon>Eukaryota</taxon>
        <taxon>Fungi</taxon>
        <taxon>Dikarya</taxon>
        <taxon>Basidiomycota</taxon>
        <taxon>Agaricomycotina</taxon>
        <taxon>Agaricomycetes</taxon>
        <taxon>Agaricomycetidae</taxon>
        <taxon>Agaricales</taxon>
        <taxon>Marasmiineae</taxon>
        <taxon>Marasmiaceae</taxon>
        <taxon>Marasmius</taxon>
    </lineage>
</organism>
<comment type="caution">
    <text evidence="1">The sequence shown here is derived from an EMBL/GenBank/DDBJ whole genome shotgun (WGS) entry which is preliminary data.</text>
</comment>
<gene>
    <name evidence="1" type="ORF">AAF712_003063</name>
</gene>
<evidence type="ECO:0000313" key="2">
    <source>
        <dbReference type="Proteomes" id="UP001437256"/>
    </source>
</evidence>
<protein>
    <submittedName>
        <fullName evidence="1">Uncharacterized protein</fullName>
    </submittedName>
</protein>
<dbReference type="EMBL" id="JBBXMP010000010">
    <property type="protein sequence ID" value="KAL0069793.1"/>
    <property type="molecule type" value="Genomic_DNA"/>
</dbReference>
<dbReference type="Proteomes" id="UP001437256">
    <property type="component" value="Unassembled WGS sequence"/>
</dbReference>
<proteinExistence type="predicted"/>
<reference evidence="1 2" key="1">
    <citation type="submission" date="2024-05" db="EMBL/GenBank/DDBJ databases">
        <title>A draft genome resource for the thread blight pathogen Marasmius tenuissimus strain MS-2.</title>
        <authorList>
            <person name="Yulfo-Soto G.E."/>
            <person name="Baruah I.K."/>
            <person name="Amoako-Attah I."/>
            <person name="Bukari Y."/>
            <person name="Meinhardt L.W."/>
            <person name="Bailey B.A."/>
            <person name="Cohen S.P."/>
        </authorList>
    </citation>
    <scope>NUCLEOTIDE SEQUENCE [LARGE SCALE GENOMIC DNA]</scope>
    <source>
        <strain evidence="1 2">MS-2</strain>
    </source>
</reference>
<sequence length="72" mass="8038">MSSLFATRTFQLNDASTERHDTKAGPGLVDKIRGSTEVAVGKVMKNQETAERAQERPRQIHTLPVLDVFVWA</sequence>
<evidence type="ECO:0000313" key="1">
    <source>
        <dbReference type="EMBL" id="KAL0069793.1"/>
    </source>
</evidence>
<keyword evidence="2" id="KW-1185">Reference proteome</keyword>
<accession>A0ABR3A7Z0</accession>